<dbReference type="VEuPathDB" id="FungiDB:M747DRAFT_44674"/>
<sequence>MRYELCIHCVRPPLLSVANQTLPTTSGSRLRPAQGTTYCVSSTPQRRRRDLTGPGGCRWRASATWIVPYLTVCQVQGR</sequence>
<dbReference type="EMBL" id="KZ851916">
    <property type="protein sequence ID" value="RDH19969.1"/>
    <property type="molecule type" value="Genomic_DNA"/>
</dbReference>
<evidence type="ECO:0000256" key="1">
    <source>
        <dbReference type="SAM" id="MobiDB-lite"/>
    </source>
</evidence>
<gene>
    <name evidence="2" type="ORF">M747DRAFT_44674</name>
</gene>
<organism evidence="2 3">
    <name type="scientific">Aspergillus niger ATCC 13496</name>
    <dbReference type="NCBI Taxonomy" id="1353008"/>
    <lineage>
        <taxon>Eukaryota</taxon>
        <taxon>Fungi</taxon>
        <taxon>Dikarya</taxon>
        <taxon>Ascomycota</taxon>
        <taxon>Pezizomycotina</taxon>
        <taxon>Eurotiomycetes</taxon>
        <taxon>Eurotiomycetidae</taxon>
        <taxon>Eurotiales</taxon>
        <taxon>Aspergillaceae</taxon>
        <taxon>Aspergillus</taxon>
        <taxon>Aspergillus subgen. Circumdati</taxon>
    </lineage>
</organism>
<accession>A0A370C257</accession>
<feature type="region of interest" description="Disordered" evidence="1">
    <location>
        <begin position="25"/>
        <end position="54"/>
    </location>
</feature>
<dbReference type="Proteomes" id="UP000253845">
    <property type="component" value="Unassembled WGS sequence"/>
</dbReference>
<dbReference type="AlphaFoldDB" id="A0A370C257"/>
<reference evidence="2 3" key="1">
    <citation type="submission" date="2018-07" db="EMBL/GenBank/DDBJ databases">
        <title>Section-level genome sequencing of Aspergillus section Nigri to investigate inter- and intra-species variation.</title>
        <authorList>
            <consortium name="DOE Joint Genome Institute"/>
            <person name="Vesth T.C."/>
            <person name="Nybo J.L."/>
            <person name="Theobald S."/>
            <person name="Frisvad J.C."/>
            <person name="Larsen T.O."/>
            <person name="Nielsen K.F."/>
            <person name="Hoof J.B."/>
            <person name="Brandl J."/>
            <person name="Salamov A."/>
            <person name="Riley R."/>
            <person name="Gladden J.M."/>
            <person name="Phatale P."/>
            <person name="Nielsen M.T."/>
            <person name="Lyhne E.K."/>
            <person name="Kogle M.E."/>
            <person name="Strasser K."/>
            <person name="McDonnell E."/>
            <person name="Barry K."/>
            <person name="Clum A."/>
            <person name="Chen C."/>
            <person name="Nolan M."/>
            <person name="Sandor L."/>
            <person name="Kuo A."/>
            <person name="Lipzen A."/>
            <person name="Hainaut M."/>
            <person name="Drula E."/>
            <person name="Tsang A."/>
            <person name="Magnuson J.K."/>
            <person name="Henrissat B."/>
            <person name="Wiebenga A."/>
            <person name="Simmons B.A."/>
            <person name="Makela M.R."/>
            <person name="De vries R.P."/>
            <person name="Grigoriev I.V."/>
            <person name="Mortensen U.H."/>
            <person name="Baker S.E."/>
            <person name="Andersen M.R."/>
        </authorList>
    </citation>
    <scope>NUCLEOTIDE SEQUENCE [LARGE SCALE GENOMIC DNA]</scope>
    <source>
        <strain evidence="2 3">ATCC 13496</strain>
    </source>
</reference>
<evidence type="ECO:0000313" key="3">
    <source>
        <dbReference type="Proteomes" id="UP000253845"/>
    </source>
</evidence>
<feature type="compositionally biased region" description="Polar residues" evidence="1">
    <location>
        <begin position="25"/>
        <end position="44"/>
    </location>
</feature>
<evidence type="ECO:0000313" key="2">
    <source>
        <dbReference type="EMBL" id="RDH19969.1"/>
    </source>
</evidence>
<proteinExistence type="predicted"/>
<name>A0A370C257_ASPNG</name>
<protein>
    <submittedName>
        <fullName evidence="2">Uncharacterized protein</fullName>
    </submittedName>
</protein>